<dbReference type="Gene3D" id="3.90.226.10">
    <property type="entry name" value="2-enoyl-CoA Hydratase, Chain A, domain 1"/>
    <property type="match status" value="1"/>
</dbReference>
<proteinExistence type="predicted"/>
<protein>
    <recommendedName>
        <fullName evidence="3">Tail specific protease domain-containing protein</fullName>
    </recommendedName>
</protein>
<comment type="caution">
    <text evidence="1">The sequence shown here is derived from an EMBL/GenBank/DDBJ whole genome shotgun (WGS) entry which is preliminary data.</text>
</comment>
<gene>
    <name evidence="1" type="ORF">DMP12_01535</name>
</gene>
<evidence type="ECO:0008006" key="3">
    <source>
        <dbReference type="Google" id="ProtNLM"/>
    </source>
</evidence>
<dbReference type="InterPro" id="IPR029045">
    <property type="entry name" value="ClpP/crotonase-like_dom_sf"/>
</dbReference>
<evidence type="ECO:0000313" key="2">
    <source>
        <dbReference type="Proteomes" id="UP000285258"/>
    </source>
</evidence>
<dbReference type="AlphaFoldDB" id="A0A423UP76"/>
<dbReference type="Proteomes" id="UP000285258">
    <property type="component" value="Unassembled WGS sequence"/>
</dbReference>
<dbReference type="SUPFAM" id="SSF52096">
    <property type="entry name" value="ClpP/crotonase"/>
    <property type="match status" value="1"/>
</dbReference>
<dbReference type="EMBL" id="QIBW01000001">
    <property type="protein sequence ID" value="ROT92198.1"/>
    <property type="molecule type" value="Genomic_DNA"/>
</dbReference>
<dbReference type="RefSeq" id="WP_096227380.1">
    <property type="nucleotide sequence ID" value="NZ_CP168029.1"/>
</dbReference>
<name>A0A423UP76_9ACTN</name>
<evidence type="ECO:0000313" key="1">
    <source>
        <dbReference type="EMBL" id="ROT92198.1"/>
    </source>
</evidence>
<accession>A0A423UP76</accession>
<sequence>MAEGYSAIARTVAHIMEADYAGQPECAPCGGAWSWLAALAEAEAAGALDDELFVQGVRRYLAGFQDPGLAFEASAKADFRPTTCGFSVRRHGDALYVTEVREDDRLAPGDAVGLLDGRTPDEHLASLPGNPVNGDDPERQLWDEEVARCMRVLVRHADGAEEDLPVERFPRPGLAASLRPPTIELHEGAGPRGDERAVVIAAHHFVDASVLQAMQLRFDDIQRADRVIVDIRDAGEGMIGNAFGLMALFFDREVNLRDLMGQQIVYTRYTERNARLRARQLARLLDMSDEAGRAWVQAEIDHVAACAGQGFVKEAELEEDMLFPPAPAGQRTLLLTDVRTSGPAERLAAIARRAAAQGCGKVRSVGRATRGSLDYANLVVAPLDEIFSLVYPIAKTEDAHEGRGLRGRGLAPDVHVPFTPEECTRDLVLEQALVEP</sequence>
<reference evidence="2" key="1">
    <citation type="submission" date="2018-05" db="EMBL/GenBank/DDBJ databases">
        <title>Genome Sequencing of selected type strains of the family Eggerthellaceae.</title>
        <authorList>
            <person name="Danylec N."/>
            <person name="Stoll D.A."/>
            <person name="Doetsch A."/>
            <person name="Huch M."/>
        </authorList>
    </citation>
    <scope>NUCLEOTIDE SEQUENCE [LARGE SCALE GENOMIC DNA]</scope>
    <source>
        <strain evidence="2">DSM 27213</strain>
    </source>
</reference>
<organism evidence="1 2">
    <name type="scientific">Gordonibacter urolithinfaciens</name>
    <dbReference type="NCBI Taxonomy" id="1335613"/>
    <lineage>
        <taxon>Bacteria</taxon>
        <taxon>Bacillati</taxon>
        <taxon>Actinomycetota</taxon>
        <taxon>Coriobacteriia</taxon>
        <taxon>Eggerthellales</taxon>
        <taxon>Eggerthellaceae</taxon>
        <taxon>Gordonibacter</taxon>
    </lineage>
</organism>